<evidence type="ECO:0008006" key="3">
    <source>
        <dbReference type="Google" id="ProtNLM"/>
    </source>
</evidence>
<organism evidence="1 2">
    <name type="scientific">Glomus cerebriforme</name>
    <dbReference type="NCBI Taxonomy" id="658196"/>
    <lineage>
        <taxon>Eukaryota</taxon>
        <taxon>Fungi</taxon>
        <taxon>Fungi incertae sedis</taxon>
        <taxon>Mucoromycota</taxon>
        <taxon>Glomeromycotina</taxon>
        <taxon>Glomeromycetes</taxon>
        <taxon>Glomerales</taxon>
        <taxon>Glomeraceae</taxon>
        <taxon>Glomus</taxon>
    </lineage>
</organism>
<comment type="caution">
    <text evidence="1">The sequence shown here is derived from an EMBL/GenBank/DDBJ whole genome shotgun (WGS) entry which is preliminary data.</text>
</comment>
<proteinExistence type="predicted"/>
<evidence type="ECO:0000313" key="2">
    <source>
        <dbReference type="Proteomes" id="UP000265703"/>
    </source>
</evidence>
<accession>A0A397SN73</accession>
<dbReference type="AlphaFoldDB" id="A0A397SN73"/>
<name>A0A397SN73_9GLOM</name>
<protein>
    <recommendedName>
        <fullName evidence="3">HAT C-terminal dimerisation domain-containing protein</fullName>
    </recommendedName>
</protein>
<dbReference type="EMBL" id="QKYT01000307">
    <property type="protein sequence ID" value="RIA87468.1"/>
    <property type="molecule type" value="Genomic_DNA"/>
</dbReference>
<dbReference type="Proteomes" id="UP000265703">
    <property type="component" value="Unassembled WGS sequence"/>
</dbReference>
<evidence type="ECO:0000313" key="1">
    <source>
        <dbReference type="EMBL" id="RIA87468.1"/>
    </source>
</evidence>
<gene>
    <name evidence="1" type="ORF">C1645_777269</name>
</gene>
<dbReference type="OrthoDB" id="2434645at2759"/>
<reference evidence="1 2" key="1">
    <citation type="submission" date="2018-06" db="EMBL/GenBank/DDBJ databases">
        <title>Comparative genomics reveals the genomic features of Rhizophagus irregularis, R. cerebriforme, R. diaphanum and Gigaspora rosea, and their symbiotic lifestyle signature.</title>
        <authorList>
            <person name="Morin E."/>
            <person name="San Clemente H."/>
            <person name="Chen E.C.H."/>
            <person name="De La Providencia I."/>
            <person name="Hainaut M."/>
            <person name="Kuo A."/>
            <person name="Kohler A."/>
            <person name="Murat C."/>
            <person name="Tang N."/>
            <person name="Roy S."/>
            <person name="Loubradou J."/>
            <person name="Henrissat B."/>
            <person name="Grigoriev I.V."/>
            <person name="Corradi N."/>
            <person name="Roux C."/>
            <person name="Martin F.M."/>
        </authorList>
    </citation>
    <scope>NUCLEOTIDE SEQUENCE [LARGE SCALE GENOMIC DNA]</scope>
    <source>
        <strain evidence="1 2">DAOM 227022</strain>
    </source>
</reference>
<feature type="non-terminal residue" evidence="1">
    <location>
        <position position="69"/>
    </location>
</feature>
<keyword evidence="2" id="KW-1185">Reference proteome</keyword>
<sequence length="69" mass="8391">MHKYKLRLEPYNKVIRDSDETSMLWWLVINNTSNYLQELGLYILSIVPHSASCERVFLILRWFYGKRKL</sequence>